<dbReference type="Proteomes" id="UP000789901">
    <property type="component" value="Unassembled WGS sequence"/>
</dbReference>
<accession>A0ABN7XQE0</accession>
<reference evidence="1 2" key="1">
    <citation type="submission" date="2021-06" db="EMBL/GenBank/DDBJ databases">
        <authorList>
            <person name="Kallberg Y."/>
            <person name="Tangrot J."/>
            <person name="Rosling A."/>
        </authorList>
    </citation>
    <scope>NUCLEOTIDE SEQUENCE [LARGE SCALE GENOMIC DNA]</scope>
    <source>
        <strain evidence="1 2">120-4 pot B 10/14</strain>
    </source>
</reference>
<gene>
    <name evidence="1" type="ORF">GMARGA_LOCUS46389</name>
</gene>
<feature type="non-terminal residue" evidence="1">
    <location>
        <position position="1"/>
    </location>
</feature>
<protein>
    <submittedName>
        <fullName evidence="1">10881_t:CDS:1</fullName>
    </submittedName>
</protein>
<proteinExistence type="predicted"/>
<evidence type="ECO:0000313" key="1">
    <source>
        <dbReference type="EMBL" id="CAG8857570.1"/>
    </source>
</evidence>
<organism evidence="1 2">
    <name type="scientific">Gigaspora margarita</name>
    <dbReference type="NCBI Taxonomy" id="4874"/>
    <lineage>
        <taxon>Eukaryota</taxon>
        <taxon>Fungi</taxon>
        <taxon>Fungi incertae sedis</taxon>
        <taxon>Mucoromycota</taxon>
        <taxon>Glomeromycotina</taxon>
        <taxon>Glomeromycetes</taxon>
        <taxon>Diversisporales</taxon>
        <taxon>Gigasporaceae</taxon>
        <taxon>Gigaspora</taxon>
    </lineage>
</organism>
<sequence>FQFWTKSSNPIKDKNGLLQLYKAGFLVSIPVHMPTKTKTFWNCMNRALKDNNKSHDGKRRILSIIADQFTYAEIESNLK</sequence>
<evidence type="ECO:0000313" key="2">
    <source>
        <dbReference type="Proteomes" id="UP000789901"/>
    </source>
</evidence>
<name>A0ABN7XQE0_GIGMA</name>
<feature type="non-terminal residue" evidence="1">
    <location>
        <position position="79"/>
    </location>
</feature>
<keyword evidence="2" id="KW-1185">Reference proteome</keyword>
<comment type="caution">
    <text evidence="1">The sequence shown here is derived from an EMBL/GenBank/DDBJ whole genome shotgun (WGS) entry which is preliminary data.</text>
</comment>
<dbReference type="EMBL" id="CAJVQB010172443">
    <property type="protein sequence ID" value="CAG8857570.1"/>
    <property type="molecule type" value="Genomic_DNA"/>
</dbReference>